<dbReference type="Proteomes" id="UP000015347">
    <property type="component" value="Unassembled WGS sequence"/>
</dbReference>
<reference evidence="3" key="1">
    <citation type="journal article" date="2014" name="Stand. Genomic Sci.">
        <title>Genome sequence of the exopolysaccharide-producing Salipiger mucosus type strain (DSM 16094(T)), a moderately halophilic member of the Roseobacter clade.</title>
        <authorList>
            <person name="Riedel T."/>
            <person name="Spring S."/>
            <person name="Fiebig A."/>
            <person name="Petersen J."/>
            <person name="Kyrpides N.C."/>
            <person name="Goker M."/>
            <person name="Klenk H.P."/>
        </authorList>
    </citation>
    <scope>NUCLEOTIDE SEQUENCE [LARGE SCALE GENOMIC DNA]</scope>
    <source>
        <strain evidence="3">DSM 16094</strain>
    </source>
</reference>
<gene>
    <name evidence="2" type="ORF">Salmuc_00189</name>
</gene>
<organism evidence="2 3">
    <name type="scientific">Salipiger mucosus DSM 16094</name>
    <dbReference type="NCBI Taxonomy" id="1123237"/>
    <lineage>
        <taxon>Bacteria</taxon>
        <taxon>Pseudomonadati</taxon>
        <taxon>Pseudomonadota</taxon>
        <taxon>Alphaproteobacteria</taxon>
        <taxon>Rhodobacterales</taxon>
        <taxon>Roseobacteraceae</taxon>
        <taxon>Salipiger</taxon>
    </lineage>
</organism>
<dbReference type="OrthoDB" id="9797172at2"/>
<proteinExistence type="predicted"/>
<evidence type="ECO:0000259" key="1">
    <source>
        <dbReference type="PROSITE" id="PS50943"/>
    </source>
</evidence>
<protein>
    <submittedName>
        <fullName evidence="2">DNA-binding protein, putative</fullName>
    </submittedName>
</protein>
<dbReference type="CDD" id="cd00093">
    <property type="entry name" value="HTH_XRE"/>
    <property type="match status" value="1"/>
</dbReference>
<dbReference type="Pfam" id="PF01381">
    <property type="entry name" value="HTH_3"/>
    <property type="match status" value="1"/>
</dbReference>
<name>S9RUZ9_9RHOB</name>
<dbReference type="InterPro" id="IPR001387">
    <property type="entry name" value="Cro/C1-type_HTH"/>
</dbReference>
<dbReference type="HOGENOM" id="CLU_066192_26_0_5"/>
<dbReference type="PROSITE" id="PS50943">
    <property type="entry name" value="HTH_CROC1"/>
    <property type="match status" value="1"/>
</dbReference>
<evidence type="ECO:0000313" key="3">
    <source>
        <dbReference type="Proteomes" id="UP000015347"/>
    </source>
</evidence>
<keyword evidence="2" id="KW-0238">DNA-binding</keyword>
<keyword evidence="3" id="KW-1185">Reference proteome</keyword>
<evidence type="ECO:0000313" key="2">
    <source>
        <dbReference type="EMBL" id="EPX81875.1"/>
    </source>
</evidence>
<dbReference type="GO" id="GO:0003677">
    <property type="term" value="F:DNA binding"/>
    <property type="evidence" value="ECO:0007669"/>
    <property type="project" value="UniProtKB-KW"/>
</dbReference>
<accession>S9RUZ9</accession>
<dbReference type="AlphaFoldDB" id="S9RUZ9"/>
<dbReference type="Gene3D" id="1.10.260.40">
    <property type="entry name" value="lambda repressor-like DNA-binding domains"/>
    <property type="match status" value="1"/>
</dbReference>
<dbReference type="InterPro" id="IPR010982">
    <property type="entry name" value="Lambda_DNA-bd_dom_sf"/>
</dbReference>
<feature type="domain" description="HTH cro/C1-type" evidence="1">
    <location>
        <begin position="1"/>
        <end position="46"/>
    </location>
</feature>
<sequence>MSRAQLSARIGVGPQQLQKYEIGLNRVPASRLWSIGEALDCPLQAFFPASGVPIPQDHTHSEITPQEARTLVSLYERLSEEERTSILGLLQAMASQTEPD</sequence>
<dbReference type="eggNOG" id="COG1396">
    <property type="taxonomic scope" value="Bacteria"/>
</dbReference>
<dbReference type="SUPFAM" id="SSF47413">
    <property type="entry name" value="lambda repressor-like DNA-binding domains"/>
    <property type="match status" value="1"/>
</dbReference>
<dbReference type="STRING" id="1123237.Salmuc_00189"/>
<dbReference type="EMBL" id="APVH01000028">
    <property type="protein sequence ID" value="EPX81875.1"/>
    <property type="molecule type" value="Genomic_DNA"/>
</dbReference>
<comment type="caution">
    <text evidence="2">The sequence shown here is derived from an EMBL/GenBank/DDBJ whole genome shotgun (WGS) entry which is preliminary data.</text>
</comment>